<evidence type="ECO:0000313" key="5">
    <source>
        <dbReference type="EMBL" id="RQD89578.1"/>
    </source>
</evidence>
<dbReference type="InterPro" id="IPR051081">
    <property type="entry name" value="HTH_MetalResp_TranReg"/>
</dbReference>
<dbReference type="PANTHER" id="PTHR33154:SF33">
    <property type="entry name" value="TRANSCRIPTIONAL REPRESSOR SDPR"/>
    <property type="match status" value="1"/>
</dbReference>
<gene>
    <name evidence="5" type="ORF">D5R95_02105</name>
</gene>
<feature type="domain" description="HTH arsR-type" evidence="4">
    <location>
        <begin position="24"/>
        <end position="112"/>
    </location>
</feature>
<protein>
    <submittedName>
        <fullName evidence="5">ArsR family transcriptional regulator</fullName>
    </submittedName>
</protein>
<comment type="caution">
    <text evidence="5">The sequence shown here is derived from an EMBL/GenBank/DDBJ whole genome shotgun (WGS) entry which is preliminary data.</text>
</comment>
<dbReference type="Pfam" id="PF01022">
    <property type="entry name" value="HTH_5"/>
    <property type="match status" value="1"/>
</dbReference>
<evidence type="ECO:0000259" key="4">
    <source>
        <dbReference type="PROSITE" id="PS50987"/>
    </source>
</evidence>
<dbReference type="EMBL" id="QZAB01000144">
    <property type="protein sequence ID" value="RQD89578.1"/>
    <property type="molecule type" value="Genomic_DNA"/>
</dbReference>
<dbReference type="Proteomes" id="UP000284763">
    <property type="component" value="Unassembled WGS sequence"/>
</dbReference>
<keyword evidence="1" id="KW-0805">Transcription regulation</keyword>
<dbReference type="CDD" id="cd00090">
    <property type="entry name" value="HTH_ARSR"/>
    <property type="match status" value="1"/>
</dbReference>
<dbReference type="InterPro" id="IPR036390">
    <property type="entry name" value="WH_DNA-bd_sf"/>
</dbReference>
<dbReference type="PRINTS" id="PR00778">
    <property type="entry name" value="HTHARSR"/>
</dbReference>
<evidence type="ECO:0000256" key="1">
    <source>
        <dbReference type="ARBA" id="ARBA00023015"/>
    </source>
</evidence>
<dbReference type="SUPFAM" id="SSF46785">
    <property type="entry name" value="Winged helix' DNA-binding domain"/>
    <property type="match status" value="1"/>
</dbReference>
<dbReference type="GO" id="GO:0003677">
    <property type="term" value="F:DNA binding"/>
    <property type="evidence" value="ECO:0007669"/>
    <property type="project" value="UniProtKB-KW"/>
</dbReference>
<keyword evidence="3" id="KW-0804">Transcription</keyword>
<dbReference type="InterPro" id="IPR001845">
    <property type="entry name" value="HTH_ArsR_DNA-bd_dom"/>
</dbReference>
<dbReference type="PROSITE" id="PS50987">
    <property type="entry name" value="HTH_ARSR_2"/>
    <property type="match status" value="1"/>
</dbReference>
<proteinExistence type="predicted"/>
<dbReference type="AlphaFoldDB" id="A0A424Z3M4"/>
<evidence type="ECO:0000256" key="2">
    <source>
        <dbReference type="ARBA" id="ARBA00023125"/>
    </source>
</evidence>
<dbReference type="InterPro" id="IPR036388">
    <property type="entry name" value="WH-like_DNA-bd_sf"/>
</dbReference>
<evidence type="ECO:0000256" key="3">
    <source>
        <dbReference type="ARBA" id="ARBA00023163"/>
    </source>
</evidence>
<keyword evidence="2" id="KW-0238">DNA-binding</keyword>
<accession>A0A424Z3M4</accession>
<dbReference type="NCBIfam" id="NF033788">
    <property type="entry name" value="HTH_metalloreg"/>
    <property type="match status" value="1"/>
</dbReference>
<name>A0A424Z3M4_9EURY</name>
<dbReference type="InterPro" id="IPR011991">
    <property type="entry name" value="ArsR-like_HTH"/>
</dbReference>
<dbReference type="GO" id="GO:0003700">
    <property type="term" value="F:DNA-binding transcription factor activity"/>
    <property type="evidence" value="ECO:0007669"/>
    <property type="project" value="InterPro"/>
</dbReference>
<reference evidence="5 6" key="1">
    <citation type="submission" date="2018-08" db="EMBL/GenBank/DDBJ databases">
        <title>The metabolism and importance of syntrophic acetate oxidation coupled to methane or sulfide production in haloalkaline environments.</title>
        <authorList>
            <person name="Timmers P.H.A."/>
            <person name="Vavourakis C.D."/>
            <person name="Sorokin D.Y."/>
            <person name="Sinninghe Damste J.S."/>
            <person name="Muyzer G."/>
            <person name="Stams A.J.M."/>
            <person name="Plugge C.M."/>
        </authorList>
    </citation>
    <scope>NUCLEOTIDE SEQUENCE [LARGE SCALE GENOMIC DNA]</scope>
    <source>
        <strain evidence="5">MSAO_Arc3</strain>
    </source>
</reference>
<sequence length="112" mass="13372">MKCCPKDNDIEEEWKLNLEHNVKLNEKEIDTTCKFFKVLSNPTRLKIAYHLLNQDYCVKALVYALEQKQNLISHHLSVMKVNGVVETFKKSNYTYYHLNPEIRKLLDHHKRV</sequence>
<dbReference type="PANTHER" id="PTHR33154">
    <property type="entry name" value="TRANSCRIPTIONAL REGULATOR, ARSR FAMILY"/>
    <property type="match status" value="1"/>
</dbReference>
<organism evidence="5 6">
    <name type="scientific">Methanosalsum natronophilum</name>
    <dbReference type="NCBI Taxonomy" id="768733"/>
    <lineage>
        <taxon>Archaea</taxon>
        <taxon>Methanobacteriati</taxon>
        <taxon>Methanobacteriota</taxon>
        <taxon>Stenosarchaea group</taxon>
        <taxon>Methanomicrobia</taxon>
        <taxon>Methanosarcinales</taxon>
        <taxon>Methanosarcinaceae</taxon>
        <taxon>Methanosalsum</taxon>
    </lineage>
</organism>
<dbReference type="SMART" id="SM00418">
    <property type="entry name" value="HTH_ARSR"/>
    <property type="match status" value="1"/>
</dbReference>
<evidence type="ECO:0000313" key="6">
    <source>
        <dbReference type="Proteomes" id="UP000284763"/>
    </source>
</evidence>
<dbReference type="Gene3D" id="1.10.10.10">
    <property type="entry name" value="Winged helix-like DNA-binding domain superfamily/Winged helix DNA-binding domain"/>
    <property type="match status" value="1"/>
</dbReference>